<feature type="coiled-coil region" evidence="1">
    <location>
        <begin position="280"/>
        <end position="429"/>
    </location>
</feature>
<dbReference type="EMBL" id="GBRH01218172">
    <property type="protein sequence ID" value="JAD79723.1"/>
    <property type="molecule type" value="Transcribed_RNA"/>
</dbReference>
<evidence type="ECO:0000256" key="2">
    <source>
        <dbReference type="SAM" id="MobiDB-lite"/>
    </source>
</evidence>
<dbReference type="AlphaFoldDB" id="A0A0A9CZ61"/>
<feature type="coiled-coil region" evidence="1">
    <location>
        <begin position="37"/>
        <end position="113"/>
    </location>
</feature>
<accession>A0A0A9CZ61</accession>
<reference evidence="3" key="2">
    <citation type="journal article" date="2015" name="Data Brief">
        <title>Shoot transcriptome of the giant reed, Arundo donax.</title>
        <authorList>
            <person name="Barrero R.A."/>
            <person name="Guerrero F.D."/>
            <person name="Moolhuijzen P."/>
            <person name="Goolsby J.A."/>
            <person name="Tidwell J."/>
            <person name="Bellgard S.E."/>
            <person name="Bellgard M.I."/>
        </authorList>
    </citation>
    <scope>NUCLEOTIDE SEQUENCE</scope>
    <source>
        <tissue evidence="3">Shoot tissue taken approximately 20 cm above the soil surface</tissue>
    </source>
</reference>
<proteinExistence type="predicted"/>
<evidence type="ECO:0000313" key="3">
    <source>
        <dbReference type="EMBL" id="JAD79723.1"/>
    </source>
</evidence>
<feature type="compositionally biased region" description="Basic residues" evidence="2">
    <location>
        <begin position="476"/>
        <end position="490"/>
    </location>
</feature>
<feature type="coiled-coil region" evidence="1">
    <location>
        <begin position="174"/>
        <end position="229"/>
    </location>
</feature>
<organism evidence="3">
    <name type="scientific">Arundo donax</name>
    <name type="common">Giant reed</name>
    <name type="synonym">Donax arundinaceus</name>
    <dbReference type="NCBI Taxonomy" id="35708"/>
    <lineage>
        <taxon>Eukaryota</taxon>
        <taxon>Viridiplantae</taxon>
        <taxon>Streptophyta</taxon>
        <taxon>Embryophyta</taxon>
        <taxon>Tracheophyta</taxon>
        <taxon>Spermatophyta</taxon>
        <taxon>Magnoliopsida</taxon>
        <taxon>Liliopsida</taxon>
        <taxon>Poales</taxon>
        <taxon>Poaceae</taxon>
        <taxon>PACMAD clade</taxon>
        <taxon>Arundinoideae</taxon>
        <taxon>Arundineae</taxon>
        <taxon>Arundo</taxon>
    </lineage>
</organism>
<name>A0A0A9CZ61_ARUDO</name>
<evidence type="ECO:0008006" key="4">
    <source>
        <dbReference type="Google" id="ProtNLM"/>
    </source>
</evidence>
<keyword evidence="1" id="KW-0175">Coiled coil</keyword>
<reference evidence="3" key="1">
    <citation type="submission" date="2014-09" db="EMBL/GenBank/DDBJ databases">
        <authorList>
            <person name="Magalhaes I.L.F."/>
            <person name="Oliveira U."/>
            <person name="Santos F.R."/>
            <person name="Vidigal T.H.D.A."/>
            <person name="Brescovit A.D."/>
            <person name="Santos A.J."/>
        </authorList>
    </citation>
    <scope>NUCLEOTIDE SEQUENCE</scope>
    <source>
        <tissue evidence="3">Shoot tissue taken approximately 20 cm above the soil surface</tissue>
    </source>
</reference>
<protein>
    <recommendedName>
        <fullName evidence="4">MAR-binding filament-like protein 1-1</fullName>
    </recommendedName>
</protein>
<sequence length="490" mass="55270">MLDILHDKVNLLSQEVNDKEEYIRELSSSLSAKEGDYQNLNVLYNQTKENLQQANSQIQKLEKDVLADKEDLKSKISLIDSLNEKLQTLYTERSEAEEKISALTREYAELKTISEEKASHNSELLFEKDGQLNQLEEKLSAALSDSSKNRTIITELNNELDTTRTMLDNEVGSRNFLSELVQSTEEALRDSRNEVFKLTEELNEVKRSNRDLITQISKLTDEASEVKQALGNKIVEAESVSATLSDELASVREILKKSHEELEVTSNQLVSVTEAHGDLNKELLDAYKKLESTTNELVKERKINATLNRELEALVKQSVIESEARRALQVDLDEATKSLNEVNESTLSLSKQLESTNSRISAIKEEKEMLSKVLEEQKKSTVEAQENMEDAQNTIKRLGTERESFEMRSKKLEDELATAKGEILRLRRHISTSGFQNTQVLLETSATPSTSLPLKEQPVNDRVQNTNSAGAGAPRSSKRVYRRRKGGPAA</sequence>
<feature type="region of interest" description="Disordered" evidence="2">
    <location>
        <begin position="446"/>
        <end position="490"/>
    </location>
</feature>
<evidence type="ECO:0000256" key="1">
    <source>
        <dbReference type="SAM" id="Coils"/>
    </source>
</evidence>